<evidence type="ECO:0000256" key="5">
    <source>
        <dbReference type="ARBA" id="ARBA00022723"/>
    </source>
</evidence>
<dbReference type="Pfam" id="PF00689">
    <property type="entry name" value="Cation_ATPase_C"/>
    <property type="match status" value="1"/>
</dbReference>
<dbReference type="SUPFAM" id="SSF56784">
    <property type="entry name" value="HAD-like"/>
    <property type="match status" value="1"/>
</dbReference>
<dbReference type="PANTHER" id="PTHR24093:SF369">
    <property type="entry name" value="CALCIUM-TRANSPORTING ATPASE"/>
    <property type="match status" value="1"/>
</dbReference>
<dbReference type="Pfam" id="PF00122">
    <property type="entry name" value="E1-E2_ATPase"/>
    <property type="match status" value="1"/>
</dbReference>
<dbReference type="SFLD" id="SFLDF00027">
    <property type="entry name" value="p-type_atpase"/>
    <property type="match status" value="1"/>
</dbReference>
<proteinExistence type="inferred from homology"/>
<feature type="transmembrane region" description="Helical" evidence="15">
    <location>
        <begin position="112"/>
        <end position="129"/>
    </location>
</feature>
<keyword evidence="4 15" id="KW-0812">Transmembrane</keyword>
<keyword evidence="19" id="KW-1185">Reference proteome</keyword>
<feature type="transmembrane region" description="Helical" evidence="15">
    <location>
        <begin position="873"/>
        <end position="892"/>
    </location>
</feature>
<dbReference type="Gene3D" id="1.20.1110.10">
    <property type="entry name" value="Calcium-transporting ATPase, transmembrane domain"/>
    <property type="match status" value="1"/>
</dbReference>
<dbReference type="SMART" id="SM00831">
    <property type="entry name" value="Cation_ATPase_N"/>
    <property type="match status" value="1"/>
</dbReference>
<comment type="caution">
    <text evidence="18">The sequence shown here is derived from an EMBL/GenBank/DDBJ whole genome shotgun (WGS) entry which is preliminary data.</text>
</comment>
<keyword evidence="12 15" id="KW-0406">Ion transport</keyword>
<evidence type="ECO:0000259" key="17">
    <source>
        <dbReference type="SMART" id="SM00831"/>
    </source>
</evidence>
<evidence type="ECO:0000256" key="1">
    <source>
        <dbReference type="ARBA" id="ARBA00004127"/>
    </source>
</evidence>
<comment type="catalytic activity">
    <reaction evidence="14 15">
        <text>Ca(2+)(in) + ATP + H2O = Ca(2+)(out) + ADP + phosphate + H(+)</text>
        <dbReference type="Rhea" id="RHEA:18105"/>
        <dbReference type="ChEBI" id="CHEBI:15377"/>
        <dbReference type="ChEBI" id="CHEBI:15378"/>
        <dbReference type="ChEBI" id="CHEBI:29108"/>
        <dbReference type="ChEBI" id="CHEBI:30616"/>
        <dbReference type="ChEBI" id="CHEBI:43474"/>
        <dbReference type="ChEBI" id="CHEBI:456216"/>
        <dbReference type="EC" id="7.2.2.10"/>
    </reaction>
</comment>
<dbReference type="InterPro" id="IPR036412">
    <property type="entry name" value="HAD-like_sf"/>
</dbReference>
<evidence type="ECO:0000256" key="6">
    <source>
        <dbReference type="ARBA" id="ARBA00022741"/>
    </source>
</evidence>
<dbReference type="EMBL" id="JADGJD010000036">
    <property type="protein sequence ID" value="KAJ3056364.1"/>
    <property type="molecule type" value="Genomic_DNA"/>
</dbReference>
<dbReference type="SFLD" id="SFLDS00003">
    <property type="entry name" value="Haloacid_Dehalogenase"/>
    <property type="match status" value="1"/>
</dbReference>
<dbReference type="Gene3D" id="2.70.150.10">
    <property type="entry name" value="Calcium-transporting ATPase, cytoplasmic transduction domain A"/>
    <property type="match status" value="1"/>
</dbReference>
<dbReference type="Proteomes" id="UP001212841">
    <property type="component" value="Unassembled WGS sequence"/>
</dbReference>
<dbReference type="SUPFAM" id="SSF81665">
    <property type="entry name" value="Calcium ATPase, transmembrane domain M"/>
    <property type="match status" value="1"/>
</dbReference>
<feature type="transmembrane region" description="Helical" evidence="15">
    <location>
        <begin position="826"/>
        <end position="846"/>
    </location>
</feature>
<evidence type="ECO:0000256" key="3">
    <source>
        <dbReference type="ARBA" id="ARBA00022568"/>
    </source>
</evidence>
<evidence type="ECO:0000256" key="15">
    <source>
        <dbReference type="RuleBase" id="RU361146"/>
    </source>
</evidence>
<keyword evidence="5" id="KW-0479">Metal-binding</keyword>
<name>A0AAD5SLJ3_9FUNG</name>
<dbReference type="AlphaFoldDB" id="A0AAD5SLJ3"/>
<dbReference type="GO" id="GO:0006874">
    <property type="term" value="P:intracellular calcium ion homeostasis"/>
    <property type="evidence" value="ECO:0007669"/>
    <property type="project" value="TreeGrafter"/>
</dbReference>
<keyword evidence="7 15" id="KW-0106">Calcium</keyword>
<feature type="domain" description="Cation-transporting P-type ATPase N-terminal" evidence="17">
    <location>
        <begin position="28"/>
        <end position="128"/>
    </location>
</feature>
<evidence type="ECO:0000256" key="11">
    <source>
        <dbReference type="ARBA" id="ARBA00022989"/>
    </source>
</evidence>
<feature type="transmembrane region" description="Helical" evidence="15">
    <location>
        <begin position="342"/>
        <end position="367"/>
    </location>
</feature>
<dbReference type="NCBIfam" id="TIGR01494">
    <property type="entry name" value="ATPase_P-type"/>
    <property type="match status" value="2"/>
</dbReference>
<dbReference type="InterPro" id="IPR044492">
    <property type="entry name" value="P_typ_ATPase_HD_dom"/>
</dbReference>
<dbReference type="InterPro" id="IPR018303">
    <property type="entry name" value="ATPase_P-typ_P_site"/>
</dbReference>
<dbReference type="InterPro" id="IPR006068">
    <property type="entry name" value="ATPase_P-typ_cation-transptr_C"/>
</dbReference>
<dbReference type="SUPFAM" id="SSF81660">
    <property type="entry name" value="Metal cation-transporting ATPase, ATP-binding domain N"/>
    <property type="match status" value="1"/>
</dbReference>
<comment type="function">
    <text evidence="15">Catalyzes the hydrolysis of ATP coupled with the transport of calcium.</text>
</comment>
<feature type="transmembrane region" description="Helical" evidence="15">
    <location>
        <begin position="904"/>
        <end position="921"/>
    </location>
</feature>
<dbReference type="PROSITE" id="PS00154">
    <property type="entry name" value="ATPASE_E1_E2"/>
    <property type="match status" value="1"/>
</dbReference>
<dbReference type="GO" id="GO:0005886">
    <property type="term" value="C:plasma membrane"/>
    <property type="evidence" value="ECO:0007669"/>
    <property type="project" value="TreeGrafter"/>
</dbReference>
<dbReference type="GO" id="GO:0016887">
    <property type="term" value="F:ATP hydrolysis activity"/>
    <property type="evidence" value="ECO:0007669"/>
    <property type="project" value="InterPro"/>
</dbReference>
<keyword evidence="10" id="KW-1278">Translocase</keyword>
<dbReference type="InterPro" id="IPR059000">
    <property type="entry name" value="ATPase_P-type_domA"/>
</dbReference>
<dbReference type="InterPro" id="IPR023299">
    <property type="entry name" value="ATPase_P-typ_cyto_dom_N"/>
</dbReference>
<evidence type="ECO:0000256" key="7">
    <source>
        <dbReference type="ARBA" id="ARBA00022837"/>
    </source>
</evidence>
<dbReference type="GO" id="GO:0046872">
    <property type="term" value="F:metal ion binding"/>
    <property type="evidence" value="ECO:0007669"/>
    <property type="project" value="UniProtKB-KW"/>
</dbReference>
<evidence type="ECO:0000256" key="12">
    <source>
        <dbReference type="ARBA" id="ARBA00023065"/>
    </source>
</evidence>
<organism evidence="18 19">
    <name type="scientific">Rhizophlyctis rosea</name>
    <dbReference type="NCBI Taxonomy" id="64517"/>
    <lineage>
        <taxon>Eukaryota</taxon>
        <taxon>Fungi</taxon>
        <taxon>Fungi incertae sedis</taxon>
        <taxon>Chytridiomycota</taxon>
        <taxon>Chytridiomycota incertae sedis</taxon>
        <taxon>Chytridiomycetes</taxon>
        <taxon>Rhizophlyctidales</taxon>
        <taxon>Rhizophlyctidaceae</taxon>
        <taxon>Rhizophlyctis</taxon>
    </lineage>
</organism>
<comment type="similarity">
    <text evidence="15">Belongs to the cation transport ATPase (P-type) (TC 3.A.3) family.</text>
</comment>
<evidence type="ECO:0000313" key="19">
    <source>
        <dbReference type="Proteomes" id="UP001212841"/>
    </source>
</evidence>
<dbReference type="GO" id="GO:0012505">
    <property type="term" value="C:endomembrane system"/>
    <property type="evidence" value="ECO:0007669"/>
    <property type="project" value="UniProtKB-SubCell"/>
</dbReference>
<dbReference type="Gene3D" id="3.40.50.1000">
    <property type="entry name" value="HAD superfamily/HAD-like"/>
    <property type="match status" value="1"/>
</dbReference>
<dbReference type="InterPro" id="IPR023298">
    <property type="entry name" value="ATPase_P-typ_TM_dom_sf"/>
</dbReference>
<keyword evidence="11 15" id="KW-1133">Transmembrane helix</keyword>
<dbReference type="Pfam" id="PF00690">
    <property type="entry name" value="Cation_ATPase_N"/>
    <property type="match status" value="1"/>
</dbReference>
<keyword evidence="3 15" id="KW-0109">Calcium transport</keyword>
<dbReference type="InterPro" id="IPR006408">
    <property type="entry name" value="P-type_ATPase_IIB"/>
</dbReference>
<feature type="transmembrane region" description="Helical" evidence="15">
    <location>
        <begin position="942"/>
        <end position="961"/>
    </location>
</feature>
<dbReference type="FunFam" id="1.20.1110.10:FF:000039">
    <property type="entry name" value="Calcium-transporting ATPase"/>
    <property type="match status" value="1"/>
</dbReference>
<evidence type="ECO:0000256" key="4">
    <source>
        <dbReference type="ARBA" id="ARBA00022692"/>
    </source>
</evidence>
<keyword evidence="2 15" id="KW-0813">Transport</keyword>
<evidence type="ECO:0000256" key="14">
    <source>
        <dbReference type="ARBA" id="ARBA00048694"/>
    </source>
</evidence>
<evidence type="ECO:0000256" key="9">
    <source>
        <dbReference type="ARBA" id="ARBA00022842"/>
    </source>
</evidence>
<dbReference type="PANTHER" id="PTHR24093">
    <property type="entry name" value="CATION TRANSPORTING ATPASE"/>
    <property type="match status" value="1"/>
</dbReference>
<reference evidence="18" key="1">
    <citation type="submission" date="2020-05" db="EMBL/GenBank/DDBJ databases">
        <title>Phylogenomic resolution of chytrid fungi.</title>
        <authorList>
            <person name="Stajich J.E."/>
            <person name="Amses K."/>
            <person name="Simmons R."/>
            <person name="Seto K."/>
            <person name="Myers J."/>
            <person name="Bonds A."/>
            <person name="Quandt C.A."/>
            <person name="Barry K."/>
            <person name="Liu P."/>
            <person name="Grigoriev I."/>
            <person name="Longcore J.E."/>
            <person name="James T.Y."/>
        </authorList>
    </citation>
    <scope>NUCLEOTIDE SEQUENCE</scope>
    <source>
        <strain evidence="18">JEL0318</strain>
    </source>
</reference>
<dbReference type="Pfam" id="PF13246">
    <property type="entry name" value="Cation_ATPase"/>
    <property type="match status" value="1"/>
</dbReference>
<dbReference type="GO" id="GO:0005388">
    <property type="term" value="F:P-type calcium transporter activity"/>
    <property type="evidence" value="ECO:0007669"/>
    <property type="project" value="UniProtKB-EC"/>
</dbReference>
<dbReference type="PRINTS" id="PR00120">
    <property type="entry name" value="HATPASE"/>
</dbReference>
<comment type="subcellular location">
    <subcellularLocation>
        <location evidence="1">Endomembrane system</location>
        <topology evidence="1">Multi-pass membrane protein</topology>
    </subcellularLocation>
    <subcellularLocation>
        <location evidence="15">Membrane</location>
        <topology evidence="15">Multi-pass membrane protein</topology>
    </subcellularLocation>
</comment>
<dbReference type="GO" id="GO:0005524">
    <property type="term" value="F:ATP binding"/>
    <property type="evidence" value="ECO:0007669"/>
    <property type="project" value="UniProtKB-KW"/>
</dbReference>
<evidence type="ECO:0000313" key="18">
    <source>
        <dbReference type="EMBL" id="KAJ3056364.1"/>
    </source>
</evidence>
<evidence type="ECO:0000256" key="2">
    <source>
        <dbReference type="ARBA" id="ARBA00022448"/>
    </source>
</evidence>
<dbReference type="InterPro" id="IPR001757">
    <property type="entry name" value="P_typ_ATPase"/>
</dbReference>
<feature type="transmembrane region" description="Helical" evidence="15">
    <location>
        <begin position="795"/>
        <end position="814"/>
    </location>
</feature>
<dbReference type="SFLD" id="SFLDG00002">
    <property type="entry name" value="C1.7:_P-type_atpase_like"/>
    <property type="match status" value="1"/>
</dbReference>
<keyword evidence="13 15" id="KW-0472">Membrane</keyword>
<keyword evidence="8 15" id="KW-0067">ATP-binding</keyword>
<keyword evidence="9" id="KW-0460">Magnesium</keyword>
<dbReference type="Gene3D" id="3.40.1110.10">
    <property type="entry name" value="Calcium-transporting ATPase, cytoplasmic domain N"/>
    <property type="match status" value="1"/>
</dbReference>
<dbReference type="InterPro" id="IPR004014">
    <property type="entry name" value="ATPase_P-typ_cation-transptr_N"/>
</dbReference>
<gene>
    <name evidence="18" type="primary">ACA10_2</name>
    <name evidence="18" type="ORF">HK097_007201</name>
</gene>
<dbReference type="EC" id="7.2.2.10" evidence="15"/>
<evidence type="ECO:0000256" key="10">
    <source>
        <dbReference type="ARBA" id="ARBA00022967"/>
    </source>
</evidence>
<feature type="region of interest" description="Disordered" evidence="16">
    <location>
        <begin position="57"/>
        <end position="90"/>
    </location>
</feature>
<evidence type="ECO:0000256" key="16">
    <source>
        <dbReference type="SAM" id="MobiDB-lite"/>
    </source>
</evidence>
<evidence type="ECO:0000256" key="8">
    <source>
        <dbReference type="ARBA" id="ARBA00022840"/>
    </source>
</evidence>
<evidence type="ECO:0000256" key="13">
    <source>
        <dbReference type="ARBA" id="ARBA00023136"/>
    </source>
</evidence>
<dbReference type="SUPFAM" id="SSF81653">
    <property type="entry name" value="Calcium ATPase, transduction domain A"/>
    <property type="match status" value="1"/>
</dbReference>
<accession>A0AAD5SLJ3</accession>
<dbReference type="PRINTS" id="PR00119">
    <property type="entry name" value="CATATPASE"/>
</dbReference>
<dbReference type="NCBIfam" id="TIGR01517">
    <property type="entry name" value="ATPase-IIB_Ca"/>
    <property type="match status" value="1"/>
</dbReference>
<dbReference type="FunFam" id="3.40.50.1000:FF:000018">
    <property type="entry name" value="Calcium-transporting ATPase"/>
    <property type="match status" value="1"/>
</dbReference>
<dbReference type="InterPro" id="IPR008250">
    <property type="entry name" value="ATPase_P-typ_transduc_dom_A_sf"/>
</dbReference>
<feature type="transmembrane region" description="Helical" evidence="15">
    <location>
        <begin position="302"/>
        <end position="322"/>
    </location>
</feature>
<dbReference type="InterPro" id="IPR023214">
    <property type="entry name" value="HAD_sf"/>
</dbReference>
<keyword evidence="6 15" id="KW-0547">Nucleotide-binding</keyword>
<feature type="transmembrane region" description="Helical" evidence="15">
    <location>
        <begin position="973"/>
        <end position="994"/>
    </location>
</feature>
<dbReference type="FunFam" id="2.70.150.10:FF:000029">
    <property type="entry name" value="Calcium-transporting ATPase"/>
    <property type="match status" value="1"/>
</dbReference>
<feature type="transmembrane region" description="Helical" evidence="15">
    <location>
        <begin position="141"/>
        <end position="163"/>
    </location>
</feature>
<protein>
    <recommendedName>
        <fullName evidence="15">Calcium-transporting ATPase</fullName>
        <ecNumber evidence="15">7.2.2.10</ecNumber>
    </recommendedName>
</protein>
<sequence length="1169" mass="125876">MASNNTSSTFDLNPDDMIKLIDPKSPEGYAALGGAEGIAKRLHSNLETGLSSSGWALSDGDAEGGRRGSKAGHAAGADPHEERKRVFGSNTLPEPVSKSIFRFMLDALKDKTLIMLLIAAAAEIAIGIYKAAFAPEEERDTLAVIDGVAIVIAVLIVVLVASINDYNKQAQFRKLTEFSKSLSVTKVLRDGQVARLNNVELMVGDVVVVETGDVLPADGVLIQGFSLDADESSLTGEPQAIHKDLTKDPFLLSGTKISNGQGKMLVIAVGINSYNGRTMLALEVEPEETPLQAKLGRLADQIAKYGLGSALLMIVILLIAYFTVQPVSTRGRTQLLNDMINILISAITLVVVAVPEGLPLAVTISLAHATVQMLKDNNLVRHLSACETMGNATTICSDKTGTLTLNRMTVVQGTVAETSFNKEDLPEKFKTSFLGDAAIHDHKQKLLTALAEGLNINSSADEVKNAKDEIEFVGSKTEVATLNFTRDLGFNYKVDRERLNVVGIIPFSSERKKMATTVKAVKDEDFESRLGLRNAPATGADRYWLYVKGASEIVLGSSVTFVDAQGRIQPLTEQYRQNFLKTIDVYARGGFRTLCIAFKPVDVPPPADAPKPDNAVSEDSHDLILLAVLAIQDPVRPEVPLAVDECMRAGITVRMVTGDNLATATTIAKECKIVTSDNDVVMEGPVFRSLTPNQLDEVIPKLRVLARSSPLDKQVLVKALKRLGATVAVTGDGTNDAPALKAADVGFGMGVGGTEVAKEASDIVILDDNFASIVKAVVWGRCVYDSVRKFLQFQLTVNVSAVLITIITSVVTTVTGPRSPNPALTAVQLLWVNLIMDTLAALALATDPPTPDLLNRPPAPRNQSIISRDMKRMIVGQAIYQVVACILLWLLWHGKDAIGTDGEVSTLVFNAFVWMQIFNEVNARSISKDKNIFKGIMKNRTFQGVIIITIVLQAIIVEFGGEAFKTHGLPWQAWLVSIAVGFGSIPLGFIIRLLPSWGNSESVDPVAEASDDAPAVVVDGLEMQQRTTDNKDDVAPAAGSDLTLTRWNTAIRRTQMQIRVVNAFTVPSAIAHSDSASSLPARTGTPTYRYVDGTQHVGKNWRKAQSVRKSIGVVNAFRGGRRRAGVDFTTLQLADPARARDRAVAAAGDNGRWATASVSDSTIGLKDKY</sequence>